<feature type="domain" description="Amidohydrolase 3" evidence="1">
    <location>
        <begin position="46"/>
        <end position="251"/>
    </location>
</feature>
<reference evidence="2 3" key="1">
    <citation type="submission" date="2020-04" db="EMBL/GenBank/DDBJ databases">
        <title>Nesterenkonia sp. nov., isolated from marine sediment.</title>
        <authorList>
            <person name="Zhang G."/>
        </authorList>
    </citation>
    <scope>NUCLEOTIDE SEQUENCE [LARGE SCALE GENOMIC DNA]</scope>
    <source>
        <strain evidence="2 3">MY13</strain>
    </source>
</reference>
<organism evidence="2 3">
    <name type="scientific">Nesterenkonia sedimenti</name>
    <dbReference type="NCBI Taxonomy" id="1463632"/>
    <lineage>
        <taxon>Bacteria</taxon>
        <taxon>Bacillati</taxon>
        <taxon>Actinomycetota</taxon>
        <taxon>Actinomycetes</taxon>
        <taxon>Micrococcales</taxon>
        <taxon>Micrococcaceae</taxon>
        <taxon>Nesterenkonia</taxon>
    </lineage>
</organism>
<accession>A0A7X8TKA8</accession>
<dbReference type="InterPro" id="IPR013108">
    <property type="entry name" value="Amidohydro_3"/>
</dbReference>
<dbReference type="InterPro" id="IPR032466">
    <property type="entry name" value="Metal_Hydrolase"/>
</dbReference>
<dbReference type="InterPro" id="IPR050378">
    <property type="entry name" value="Metallo-dep_Hydrolases_sf"/>
</dbReference>
<evidence type="ECO:0000313" key="3">
    <source>
        <dbReference type="Proteomes" id="UP000523139"/>
    </source>
</evidence>
<dbReference type="RefSeq" id="WP_168887852.1">
    <property type="nucleotide sequence ID" value="NZ_JABAHY010000009.1"/>
</dbReference>
<dbReference type="InterPro" id="IPR011059">
    <property type="entry name" value="Metal-dep_hydrolase_composite"/>
</dbReference>
<dbReference type="Proteomes" id="UP000523139">
    <property type="component" value="Unassembled WGS sequence"/>
</dbReference>
<name>A0A7X8TKA8_9MICC</name>
<dbReference type="Gene3D" id="2.30.40.10">
    <property type="entry name" value="Urease, subunit C, domain 1"/>
    <property type="match status" value="1"/>
</dbReference>
<dbReference type="PANTHER" id="PTHR11647">
    <property type="entry name" value="HYDRANTOINASE/DIHYDROPYRIMIDINASE FAMILY MEMBER"/>
    <property type="match status" value="1"/>
</dbReference>
<gene>
    <name evidence="2" type="ORF">HGQ17_10270</name>
</gene>
<evidence type="ECO:0000259" key="1">
    <source>
        <dbReference type="Pfam" id="PF07969"/>
    </source>
</evidence>
<protein>
    <submittedName>
        <fullName evidence="2">Amidohydrolase family protein</fullName>
    </submittedName>
</protein>
<dbReference type="InterPro" id="IPR023100">
    <property type="entry name" value="D-aminoacylase_insert_dom_sf"/>
</dbReference>
<dbReference type="GO" id="GO:0016811">
    <property type="term" value="F:hydrolase activity, acting on carbon-nitrogen (but not peptide) bonds, in linear amides"/>
    <property type="evidence" value="ECO:0007669"/>
    <property type="project" value="InterPro"/>
</dbReference>
<dbReference type="NCBIfam" id="NF006560">
    <property type="entry name" value="PRK09061.1"/>
    <property type="match status" value="1"/>
</dbReference>
<proteinExistence type="predicted"/>
<dbReference type="SUPFAM" id="SSF51556">
    <property type="entry name" value="Metallo-dependent hydrolases"/>
    <property type="match status" value="1"/>
</dbReference>
<dbReference type="SUPFAM" id="SSF51338">
    <property type="entry name" value="Composite domain of metallo-dependent hydrolases"/>
    <property type="match status" value="1"/>
</dbReference>
<keyword evidence="3" id="KW-1185">Reference proteome</keyword>
<dbReference type="EMBL" id="JABAHY010000009">
    <property type="protein sequence ID" value="NLS10370.1"/>
    <property type="molecule type" value="Genomic_DNA"/>
</dbReference>
<evidence type="ECO:0000313" key="2">
    <source>
        <dbReference type="EMBL" id="NLS10370.1"/>
    </source>
</evidence>
<keyword evidence="2" id="KW-0378">Hydrolase</keyword>
<sequence>MTTTCDILITGGRLIDPQHSTDEITTIAISQGRIASLGEQSLEADRVIDASGKIIAPGFIDVHSHAQNIPGHRLQAFDGVTTTFEMEAGASPVASALEWAASEGRPLNYGFSAGWLHTRARVLENYDDDALAALPDLPLDSMGVISAQGSLWNAPATAEQREEIIRLLEEQLDAGAIGIGVLLGYAAEAEPAELMAVAELGARRNMPLFVHTRIGPMLPGKTPLEGIEELLEASLATGAHIHMCHFNSSASSHPREAREKILAAQAEGVRFTTELYPYGFSSTVIGAGFLDPEILEAAGRPPGIITPVATGQPAESYAEIARLRQEDPSQLCLIRYYQDPWDGADLAEVMSLPGALFASDAMPLKPLQGQGEVDIMQWPLPEGVSAHPRSTACFTRALAWLHRDRGLLELSDVIARSTVMPAQLLRGAIPAMERKGHLGLGADADLVIFDLEALQPNTSISPVEASRGVEHLLVGGTPVISDGELLTGALPGGAVLPSNP</sequence>
<dbReference type="Gene3D" id="3.30.1490.130">
    <property type="entry name" value="D-aminoacylase. Domain 3"/>
    <property type="match status" value="1"/>
</dbReference>
<dbReference type="Pfam" id="PF07969">
    <property type="entry name" value="Amidohydro_3"/>
    <property type="match status" value="1"/>
</dbReference>
<comment type="caution">
    <text evidence="2">The sequence shown here is derived from an EMBL/GenBank/DDBJ whole genome shotgun (WGS) entry which is preliminary data.</text>
</comment>
<dbReference type="Gene3D" id="3.20.20.140">
    <property type="entry name" value="Metal-dependent hydrolases"/>
    <property type="match status" value="1"/>
</dbReference>
<dbReference type="PANTHER" id="PTHR11647:SF1">
    <property type="entry name" value="COLLAPSIN RESPONSE MEDIATOR PROTEIN"/>
    <property type="match status" value="1"/>
</dbReference>
<dbReference type="AlphaFoldDB" id="A0A7X8TKA8"/>